<accession>A0A5J4YL57</accession>
<dbReference type="InterPro" id="IPR036397">
    <property type="entry name" value="RNaseH_sf"/>
</dbReference>
<evidence type="ECO:0000256" key="2">
    <source>
        <dbReference type="SAM" id="MobiDB-lite"/>
    </source>
</evidence>
<keyword evidence="1" id="KW-0175">Coiled coil</keyword>
<sequence length="885" mass="98961">MLKGCIGYEIFRRIRVSREVFDAPRWIHASAAALKKKRFCKARAGGLKPDNRHEGTFYAIRVGRDLFRGIVLRHDDYVNLMRGAMSAKGQSFRLAFDKAKEYCMSGRGGGAQRFYAFRYGLHGARGIAVRKPDFQHATKRANSPALQKEVFATATQAIVYCEQAGTPLTDSKDLRASLRFLTQNRNLRVSSLWSRYLIHGDMKGLSPSGPLYHPESPIAETERPRVVAESAALSPAALPAESTTDTGIGAATVGDPIKVLAHETSAVARALDREALDDAVRISQSLLSFVEKLHKQVLDARNVKERAERHRKTLAEMELMAKERSRSILEATGNVETARNAERIEAYIQGEALPRDMKGFTAVAMLHSVLHFSERDTKPPIGVDASRLFVSSEAASIARNFSIAGSTDTAKKTGDRVELEALLLALNYFILRYLDTGEESVKRIVLKTRSRYCLSRCNTYLPKWRAKGWRMSYKVKHQDLWEVFDTRLLILRSVCDVSFELGAFDEHAFHHSPTVGGGADFATRSLWSSTYRQSLSEVLVDGSFRLSRMGRDKARIGVYFGSDSSCNVAAVWPISLVKPRTSMQVEVLAAICGLDQILRYTLAGSRSVLPSTEEVVLYTDFNTTPKLIAQLDALWADDLETNPGHLWKWTMGLSGGQNGLYHSQNELENHARGLGERPGRTAPLFDLLTPLYLRVLLVRCLRWLQVMWVPRESNKHAHKLAGIASELTYNQQNQRVVDVVGAQIQNSRRIELDRNIIASLHCHPRLAEMVAPMPGVAQELENADVTAESTDDDDEDPNAGSDGSATDQDFWVAPKEPEPVLTDSDMDTDAVNEEREPSNSTIDPDFLMKDTWQARTGSDIEMDDSDLDSDRDDHMYYFEHAFDSD</sequence>
<evidence type="ECO:0000313" key="3">
    <source>
        <dbReference type="EMBL" id="KAA8492156.1"/>
    </source>
</evidence>
<gene>
    <name evidence="3" type="ORF">FVE85_3594</name>
</gene>
<dbReference type="AlphaFoldDB" id="A0A5J4YL57"/>
<protein>
    <submittedName>
        <fullName evidence="3">Uncharacterized protein</fullName>
    </submittedName>
</protein>
<evidence type="ECO:0000313" key="4">
    <source>
        <dbReference type="Proteomes" id="UP000324585"/>
    </source>
</evidence>
<feature type="compositionally biased region" description="Acidic residues" evidence="2">
    <location>
        <begin position="860"/>
        <end position="870"/>
    </location>
</feature>
<dbReference type="SUPFAM" id="SSF53098">
    <property type="entry name" value="Ribonuclease H-like"/>
    <property type="match status" value="1"/>
</dbReference>
<feature type="coiled-coil region" evidence="1">
    <location>
        <begin position="290"/>
        <end position="320"/>
    </location>
</feature>
<dbReference type="OrthoDB" id="407198at2759"/>
<dbReference type="InterPro" id="IPR012337">
    <property type="entry name" value="RNaseH-like_sf"/>
</dbReference>
<organism evidence="3 4">
    <name type="scientific">Porphyridium purpureum</name>
    <name type="common">Red alga</name>
    <name type="synonym">Porphyridium cruentum</name>
    <dbReference type="NCBI Taxonomy" id="35688"/>
    <lineage>
        <taxon>Eukaryota</taxon>
        <taxon>Rhodophyta</taxon>
        <taxon>Bangiophyceae</taxon>
        <taxon>Porphyridiales</taxon>
        <taxon>Porphyridiaceae</taxon>
        <taxon>Porphyridium</taxon>
    </lineage>
</organism>
<dbReference type="EMBL" id="VRMN01000010">
    <property type="protein sequence ID" value="KAA8492156.1"/>
    <property type="molecule type" value="Genomic_DNA"/>
</dbReference>
<comment type="caution">
    <text evidence="3">The sequence shown here is derived from an EMBL/GenBank/DDBJ whole genome shotgun (WGS) entry which is preliminary data.</text>
</comment>
<proteinExistence type="predicted"/>
<keyword evidence="4" id="KW-1185">Reference proteome</keyword>
<evidence type="ECO:0000256" key="1">
    <source>
        <dbReference type="SAM" id="Coils"/>
    </source>
</evidence>
<dbReference type="Gene3D" id="3.30.420.10">
    <property type="entry name" value="Ribonuclease H-like superfamily/Ribonuclease H"/>
    <property type="match status" value="2"/>
</dbReference>
<dbReference type="GO" id="GO:0003676">
    <property type="term" value="F:nucleic acid binding"/>
    <property type="evidence" value="ECO:0007669"/>
    <property type="project" value="InterPro"/>
</dbReference>
<feature type="region of interest" description="Disordered" evidence="2">
    <location>
        <begin position="782"/>
        <end position="871"/>
    </location>
</feature>
<dbReference type="Proteomes" id="UP000324585">
    <property type="component" value="Unassembled WGS sequence"/>
</dbReference>
<reference evidence="4" key="1">
    <citation type="journal article" date="2019" name="Nat. Commun.">
        <title>Expansion of phycobilisome linker gene families in mesophilic red algae.</title>
        <authorList>
            <person name="Lee J."/>
            <person name="Kim D."/>
            <person name="Bhattacharya D."/>
            <person name="Yoon H.S."/>
        </authorList>
    </citation>
    <scope>NUCLEOTIDE SEQUENCE [LARGE SCALE GENOMIC DNA]</scope>
    <source>
        <strain evidence="4">CCMP 1328</strain>
    </source>
</reference>
<name>A0A5J4YL57_PORPP</name>